<evidence type="ECO:0000313" key="1">
    <source>
        <dbReference type="EMBL" id="GBN25666.1"/>
    </source>
</evidence>
<evidence type="ECO:0000313" key="2">
    <source>
        <dbReference type="Proteomes" id="UP000499080"/>
    </source>
</evidence>
<organism evidence="1 2">
    <name type="scientific">Araneus ventricosus</name>
    <name type="common">Orbweaver spider</name>
    <name type="synonym">Epeira ventricosa</name>
    <dbReference type="NCBI Taxonomy" id="182803"/>
    <lineage>
        <taxon>Eukaryota</taxon>
        <taxon>Metazoa</taxon>
        <taxon>Ecdysozoa</taxon>
        <taxon>Arthropoda</taxon>
        <taxon>Chelicerata</taxon>
        <taxon>Arachnida</taxon>
        <taxon>Araneae</taxon>
        <taxon>Araneomorphae</taxon>
        <taxon>Entelegynae</taxon>
        <taxon>Araneoidea</taxon>
        <taxon>Araneidae</taxon>
        <taxon>Araneus</taxon>
    </lineage>
</organism>
<keyword evidence="2" id="KW-1185">Reference proteome</keyword>
<comment type="caution">
    <text evidence="1">The sequence shown here is derived from an EMBL/GenBank/DDBJ whole genome shotgun (WGS) entry which is preliminary data.</text>
</comment>
<proteinExistence type="predicted"/>
<name>A0A4Y2MJ65_ARAVE</name>
<gene>
    <name evidence="1" type="ORF">AVEN_241668_1</name>
</gene>
<reference evidence="1 2" key="1">
    <citation type="journal article" date="2019" name="Sci. Rep.">
        <title>Orb-weaving spider Araneus ventricosus genome elucidates the spidroin gene catalogue.</title>
        <authorList>
            <person name="Kono N."/>
            <person name="Nakamura H."/>
            <person name="Ohtoshi R."/>
            <person name="Moran D.A.P."/>
            <person name="Shinohara A."/>
            <person name="Yoshida Y."/>
            <person name="Fujiwara M."/>
            <person name="Mori M."/>
            <person name="Tomita M."/>
            <person name="Arakawa K."/>
        </authorList>
    </citation>
    <scope>NUCLEOTIDE SEQUENCE [LARGE SCALE GENOMIC DNA]</scope>
</reference>
<dbReference type="Proteomes" id="UP000499080">
    <property type="component" value="Unassembled WGS sequence"/>
</dbReference>
<protein>
    <submittedName>
        <fullName evidence="1">Uncharacterized protein</fullName>
    </submittedName>
</protein>
<dbReference type="AlphaFoldDB" id="A0A4Y2MJ65"/>
<accession>A0A4Y2MJ65</accession>
<dbReference type="EMBL" id="BGPR01007272">
    <property type="protein sequence ID" value="GBN25666.1"/>
    <property type="molecule type" value="Genomic_DNA"/>
</dbReference>
<sequence>MASVQENGPDQPNNIMEMFIDLKSEFSSFGIDINNLNTFLNRSRLKVLPDSPSFKNLTCSEELVKANLKPEDKTYVSAVRNSSCDVKRVKPDSKLVINDASKISLLKSVGKLPRRKEIFQSSLSPDTTTYFKTLSSFVP</sequence>